<comment type="caution">
    <text evidence="2">The sequence shown here is derived from an EMBL/GenBank/DDBJ whole genome shotgun (WGS) entry which is preliminary data.</text>
</comment>
<keyword evidence="2" id="KW-0830">Ubiquinone</keyword>
<protein>
    <submittedName>
        <fullName evidence="2">Ubiquinone/menaquinone biosynthesis C-methylase UbiE</fullName>
    </submittedName>
</protein>
<dbReference type="Gene3D" id="3.40.50.150">
    <property type="entry name" value="Vaccinia Virus protein VP39"/>
    <property type="match status" value="1"/>
</dbReference>
<keyword evidence="3" id="KW-1185">Reference proteome</keyword>
<name>A0ABU0GI93_9CELL</name>
<dbReference type="EMBL" id="JAUSVM010000001">
    <property type="protein sequence ID" value="MDQ0425052.1"/>
    <property type="molecule type" value="Genomic_DNA"/>
</dbReference>
<gene>
    <name evidence="2" type="ORF">JO380_001433</name>
</gene>
<reference evidence="2 3" key="1">
    <citation type="submission" date="2023-07" db="EMBL/GenBank/DDBJ databases">
        <title>Sequencing the genomes of 1000 actinobacteria strains.</title>
        <authorList>
            <person name="Klenk H.-P."/>
        </authorList>
    </citation>
    <scope>NUCLEOTIDE SEQUENCE [LARGE SCALE GENOMIC DNA]</scope>
    <source>
        <strain evidence="2 3">DSM 14785</strain>
    </source>
</reference>
<dbReference type="SUPFAM" id="SSF53335">
    <property type="entry name" value="S-adenosyl-L-methionine-dependent methyltransferases"/>
    <property type="match status" value="1"/>
</dbReference>
<organism evidence="2 3">
    <name type="scientific">Cellulomonas iranensis</name>
    <dbReference type="NCBI Taxonomy" id="76862"/>
    <lineage>
        <taxon>Bacteria</taxon>
        <taxon>Bacillati</taxon>
        <taxon>Actinomycetota</taxon>
        <taxon>Actinomycetes</taxon>
        <taxon>Micrococcales</taxon>
        <taxon>Cellulomonadaceae</taxon>
        <taxon>Cellulomonas</taxon>
    </lineage>
</organism>
<evidence type="ECO:0000313" key="2">
    <source>
        <dbReference type="EMBL" id="MDQ0425052.1"/>
    </source>
</evidence>
<evidence type="ECO:0000313" key="3">
    <source>
        <dbReference type="Proteomes" id="UP001240250"/>
    </source>
</evidence>
<dbReference type="RefSeq" id="WP_070318495.1">
    <property type="nucleotide sequence ID" value="NZ_JAUSVM010000001.1"/>
</dbReference>
<feature type="domain" description="Methyltransferase type 11" evidence="1">
    <location>
        <begin position="52"/>
        <end position="144"/>
    </location>
</feature>
<proteinExistence type="predicted"/>
<dbReference type="PANTHER" id="PTHR43591">
    <property type="entry name" value="METHYLTRANSFERASE"/>
    <property type="match status" value="1"/>
</dbReference>
<dbReference type="Pfam" id="PF08241">
    <property type="entry name" value="Methyltransf_11"/>
    <property type="match status" value="1"/>
</dbReference>
<dbReference type="InterPro" id="IPR013216">
    <property type="entry name" value="Methyltransf_11"/>
</dbReference>
<accession>A0ABU0GI93</accession>
<dbReference type="CDD" id="cd02440">
    <property type="entry name" value="AdoMet_MTases"/>
    <property type="match status" value="1"/>
</dbReference>
<evidence type="ECO:0000259" key="1">
    <source>
        <dbReference type="Pfam" id="PF08241"/>
    </source>
</evidence>
<dbReference type="Proteomes" id="UP001240250">
    <property type="component" value="Unassembled WGS sequence"/>
</dbReference>
<sequence>MDQATFDARLQRYYGTHVDEGARLGRTAAGAVELIRTREIVGAHLGPGSRVLDVGGGTGVHATWLAAQGHDVTLVDPVASQVETARAVGTFAAEVGDARALRAADATFDAVLLAGPLYHLATRDDRLRALREALRVLRPGGVVLAAGITRSIATMDVVLSRRFTALPGPELTRLLETGEPAEALDRDEGGFPGAHFHTAAELADELTTAGFRDARAVGVEGPGSLALEFLRPDDDVVAAALVLARAADGDTEAVDLSGHLLGVGVR</sequence>
<dbReference type="InterPro" id="IPR029063">
    <property type="entry name" value="SAM-dependent_MTases_sf"/>
</dbReference>